<dbReference type="Proteomes" id="UP001296104">
    <property type="component" value="Unassembled WGS sequence"/>
</dbReference>
<sequence length="329" mass="36283">MPPVTPSPHRFLAGSRRGRSPPKQPKHGPGLRSQAPRQHQTPQTRTPAQNAQFAQTPRFSFGKPAQAPSPPRPTTAQALRASIGPSEDVEEAPASQDDEDEMLLDNEQAEALPTTESTQQRHDEEAWTNELPYSPKRRKLEEAAQESPAKSMFKHPTTPASANAPRPQQFTRAGGVASTVNDRDSQIRRPPFLRSSLAPLEPAEPLPDAFSPHRRGEKFVAGGMAATMQQWVIETGQGAAHSRRGQSYLRGEDYVLRVKAETVIGSGPILMQGKLPDDEEMNLMLVREARKTSSDVVQGSMVGVRAPTWEMELDGRKWTVGVDWKILPF</sequence>
<dbReference type="AlphaFoldDB" id="A0AAI9E9N6"/>
<evidence type="ECO:0000256" key="1">
    <source>
        <dbReference type="SAM" id="MobiDB-lite"/>
    </source>
</evidence>
<proteinExistence type="predicted"/>
<comment type="caution">
    <text evidence="2">The sequence shown here is derived from an EMBL/GenBank/DDBJ whole genome shotgun (WGS) entry which is preliminary data.</text>
</comment>
<keyword evidence="3" id="KW-1185">Reference proteome</keyword>
<accession>A0AAI9E9N6</accession>
<feature type="compositionally biased region" description="Basic residues" evidence="1">
    <location>
        <begin position="16"/>
        <end position="26"/>
    </location>
</feature>
<evidence type="ECO:0000313" key="3">
    <source>
        <dbReference type="Proteomes" id="UP001296104"/>
    </source>
</evidence>
<organism evidence="2 3">
    <name type="scientific">Lecanosticta acicola</name>
    <dbReference type="NCBI Taxonomy" id="111012"/>
    <lineage>
        <taxon>Eukaryota</taxon>
        <taxon>Fungi</taxon>
        <taxon>Dikarya</taxon>
        <taxon>Ascomycota</taxon>
        <taxon>Pezizomycotina</taxon>
        <taxon>Dothideomycetes</taxon>
        <taxon>Dothideomycetidae</taxon>
        <taxon>Mycosphaerellales</taxon>
        <taxon>Mycosphaerellaceae</taxon>
        <taxon>Lecanosticta</taxon>
    </lineage>
</organism>
<reference evidence="2" key="1">
    <citation type="submission" date="2023-11" db="EMBL/GenBank/DDBJ databases">
        <authorList>
            <person name="Alioto T."/>
            <person name="Alioto T."/>
            <person name="Gomez Garrido J."/>
        </authorList>
    </citation>
    <scope>NUCLEOTIDE SEQUENCE</scope>
</reference>
<gene>
    <name evidence="2" type="ORF">LECACI_7A003248</name>
</gene>
<dbReference type="EMBL" id="CAVMBE010000015">
    <property type="protein sequence ID" value="CAK3949813.1"/>
    <property type="molecule type" value="Genomic_DNA"/>
</dbReference>
<evidence type="ECO:0000313" key="2">
    <source>
        <dbReference type="EMBL" id="CAK3949813.1"/>
    </source>
</evidence>
<feature type="compositionally biased region" description="Polar residues" evidence="1">
    <location>
        <begin position="158"/>
        <end position="171"/>
    </location>
</feature>
<name>A0AAI9E9N6_9PEZI</name>
<feature type="compositionally biased region" description="Acidic residues" evidence="1">
    <location>
        <begin position="87"/>
        <end position="108"/>
    </location>
</feature>
<protein>
    <submittedName>
        <fullName evidence="2">Uncharacterized protein</fullName>
    </submittedName>
</protein>
<feature type="region of interest" description="Disordered" evidence="1">
    <location>
        <begin position="1"/>
        <end position="183"/>
    </location>
</feature>
<feature type="compositionally biased region" description="Polar residues" evidence="1">
    <location>
        <begin position="35"/>
        <end position="58"/>
    </location>
</feature>